<dbReference type="EMBL" id="KI631232">
    <property type="protein sequence ID" value="EYU29399.1"/>
    <property type="molecule type" value="Genomic_DNA"/>
</dbReference>
<protein>
    <submittedName>
        <fullName evidence="11">Uncharacterized protein</fullName>
    </submittedName>
</protein>
<evidence type="ECO:0000256" key="9">
    <source>
        <dbReference type="RuleBase" id="RU000477"/>
    </source>
</evidence>
<evidence type="ECO:0000256" key="8">
    <source>
        <dbReference type="ARBA" id="ARBA00058554"/>
    </source>
</evidence>
<evidence type="ECO:0000256" key="7">
    <source>
        <dbReference type="ARBA" id="ARBA00024030"/>
    </source>
</evidence>
<evidence type="ECO:0000313" key="12">
    <source>
        <dbReference type="Proteomes" id="UP000030748"/>
    </source>
</evidence>
<keyword evidence="5 10" id="KW-1133">Transmembrane helix</keyword>
<dbReference type="OMA" id="VYWISSY"/>
<proteinExistence type="inferred from homology"/>
<comment type="subcellular location">
    <subcellularLocation>
        <location evidence="1">Membrane</location>
        <topology evidence="1">Multi-pass membrane protein</topology>
    </subcellularLocation>
</comment>
<dbReference type="InterPro" id="IPR023271">
    <property type="entry name" value="Aquaporin-like"/>
</dbReference>
<sequence>MMMKDAIKAAIADGLITFMWIFCASSFGALTFVVASSLGVVSQALPTLFITTSLIFFFLFLFGFISDFLGGATFNPTATAAFYAAGYGGADSLISAALRFPAQAAGAVGGALAISEVMPVKYKHMLGGPSLKVDLHTGAIAEGVLTFIITFAVLLIIIKGPRNSLVKNWLIAMSTVSLVLAGSTYTGPSMNPANAFGWAYINNKHNTWEQLYVYWICPFVGAILSAWIFRFVFPPPPTPKKQKKA</sequence>
<evidence type="ECO:0000256" key="2">
    <source>
        <dbReference type="ARBA" id="ARBA00022448"/>
    </source>
</evidence>
<keyword evidence="2 9" id="KW-0813">Transport</keyword>
<dbReference type="OrthoDB" id="3222at2759"/>
<evidence type="ECO:0000256" key="4">
    <source>
        <dbReference type="ARBA" id="ARBA00022737"/>
    </source>
</evidence>
<dbReference type="GO" id="GO:0005783">
    <property type="term" value="C:endoplasmic reticulum"/>
    <property type="evidence" value="ECO:0007669"/>
    <property type="project" value="UniProtKB-ARBA"/>
</dbReference>
<feature type="transmembrane region" description="Helical" evidence="10">
    <location>
        <begin position="135"/>
        <end position="157"/>
    </location>
</feature>
<dbReference type="PhylomeDB" id="A0A022QP71"/>
<evidence type="ECO:0000256" key="10">
    <source>
        <dbReference type="SAM" id="Phobius"/>
    </source>
</evidence>
<dbReference type="PANTHER" id="PTHR46739">
    <property type="entry name" value="AQUAPORIN SIP1-1"/>
    <property type="match status" value="1"/>
</dbReference>
<keyword evidence="4" id="KW-0677">Repeat</keyword>
<keyword evidence="12" id="KW-1185">Reference proteome</keyword>
<dbReference type="PRINTS" id="PR00783">
    <property type="entry name" value="MINTRINSICP"/>
</dbReference>
<feature type="transmembrane region" description="Helical" evidence="10">
    <location>
        <begin position="169"/>
        <end position="187"/>
    </location>
</feature>
<feature type="transmembrane region" description="Helical" evidence="10">
    <location>
        <begin position="44"/>
        <end position="65"/>
    </location>
</feature>
<evidence type="ECO:0000256" key="3">
    <source>
        <dbReference type="ARBA" id="ARBA00022692"/>
    </source>
</evidence>
<feature type="transmembrane region" description="Helical" evidence="10">
    <location>
        <begin position="212"/>
        <end position="233"/>
    </location>
</feature>
<keyword evidence="6 10" id="KW-0472">Membrane</keyword>
<dbReference type="KEGG" id="egt:105966900"/>
<dbReference type="AlphaFoldDB" id="A0A022QP71"/>
<accession>A0A022QP71</accession>
<feature type="transmembrane region" description="Helical" evidence="10">
    <location>
        <begin position="12"/>
        <end position="38"/>
    </location>
</feature>
<dbReference type="GO" id="GO:0015250">
    <property type="term" value="F:water channel activity"/>
    <property type="evidence" value="ECO:0007669"/>
    <property type="project" value="InterPro"/>
</dbReference>
<keyword evidence="3 9" id="KW-0812">Transmembrane</keyword>
<comment type="function">
    <text evidence="8">Water channel required to facilitate the transport of water across cell membrane.</text>
</comment>
<dbReference type="GO" id="GO:0016020">
    <property type="term" value="C:membrane"/>
    <property type="evidence" value="ECO:0007669"/>
    <property type="project" value="UniProtKB-SubCell"/>
</dbReference>
<dbReference type="Gene3D" id="1.20.1080.10">
    <property type="entry name" value="Glycerol uptake facilitator protein"/>
    <property type="match status" value="1"/>
</dbReference>
<dbReference type="Proteomes" id="UP000030748">
    <property type="component" value="Unassembled WGS sequence"/>
</dbReference>
<dbReference type="STRING" id="4155.A0A022QP71"/>
<name>A0A022QP71_ERYGU</name>
<reference evidence="11 12" key="1">
    <citation type="journal article" date="2013" name="Proc. Natl. Acad. Sci. U.S.A.">
        <title>Fine-scale variation in meiotic recombination in Mimulus inferred from population shotgun sequencing.</title>
        <authorList>
            <person name="Hellsten U."/>
            <person name="Wright K.M."/>
            <person name="Jenkins J."/>
            <person name="Shu S."/>
            <person name="Yuan Y."/>
            <person name="Wessler S.R."/>
            <person name="Schmutz J."/>
            <person name="Willis J.H."/>
            <person name="Rokhsar D.S."/>
        </authorList>
    </citation>
    <scope>NUCLEOTIDE SEQUENCE [LARGE SCALE GENOMIC DNA]</scope>
    <source>
        <strain evidence="12">cv. DUN x IM62</strain>
    </source>
</reference>
<dbReference type="PANTHER" id="PTHR46739:SF3">
    <property type="entry name" value="AQUAPORIN SIP1-1"/>
    <property type="match status" value="1"/>
</dbReference>
<evidence type="ECO:0000256" key="5">
    <source>
        <dbReference type="ARBA" id="ARBA00022989"/>
    </source>
</evidence>
<comment type="similarity">
    <text evidence="7">Belongs to the MIP/aquaporin (TC 1.A.8) family. SIP (TC 1.A.8.10) subfamily.</text>
</comment>
<dbReference type="InterPro" id="IPR000425">
    <property type="entry name" value="MIP"/>
</dbReference>
<dbReference type="InterPro" id="IPR044222">
    <property type="entry name" value="SIP1-1/2-like"/>
</dbReference>
<evidence type="ECO:0000256" key="1">
    <source>
        <dbReference type="ARBA" id="ARBA00004141"/>
    </source>
</evidence>
<dbReference type="eggNOG" id="KOG0223">
    <property type="taxonomic scope" value="Eukaryota"/>
</dbReference>
<dbReference type="Pfam" id="PF00230">
    <property type="entry name" value="MIP"/>
    <property type="match status" value="1"/>
</dbReference>
<dbReference type="FunFam" id="1.20.1080.10:FF:000043">
    <property type="entry name" value="Aquaporin SIP1-1"/>
    <property type="match status" value="1"/>
</dbReference>
<organism evidence="11 12">
    <name type="scientific">Erythranthe guttata</name>
    <name type="common">Yellow monkey flower</name>
    <name type="synonym">Mimulus guttatus</name>
    <dbReference type="NCBI Taxonomy" id="4155"/>
    <lineage>
        <taxon>Eukaryota</taxon>
        <taxon>Viridiplantae</taxon>
        <taxon>Streptophyta</taxon>
        <taxon>Embryophyta</taxon>
        <taxon>Tracheophyta</taxon>
        <taxon>Spermatophyta</taxon>
        <taxon>Magnoliopsida</taxon>
        <taxon>eudicotyledons</taxon>
        <taxon>Gunneridae</taxon>
        <taxon>Pentapetalae</taxon>
        <taxon>asterids</taxon>
        <taxon>lamiids</taxon>
        <taxon>Lamiales</taxon>
        <taxon>Phrymaceae</taxon>
        <taxon>Erythranthe</taxon>
    </lineage>
</organism>
<evidence type="ECO:0000256" key="6">
    <source>
        <dbReference type="ARBA" id="ARBA00023136"/>
    </source>
</evidence>
<evidence type="ECO:0000313" key="11">
    <source>
        <dbReference type="EMBL" id="EYU29399.1"/>
    </source>
</evidence>
<dbReference type="SUPFAM" id="SSF81338">
    <property type="entry name" value="Aquaporin-like"/>
    <property type="match status" value="1"/>
</dbReference>
<gene>
    <name evidence="11" type="ORF">MIMGU_mgv1a012620mg</name>
</gene>